<proteinExistence type="predicted"/>
<evidence type="ECO:0000313" key="2">
    <source>
        <dbReference type="Proteomes" id="UP001162992"/>
    </source>
</evidence>
<comment type="caution">
    <text evidence="1">The sequence shown here is derived from an EMBL/GenBank/DDBJ whole genome shotgun (WGS) entry which is preliminary data.</text>
</comment>
<accession>A0ACC2AM71</accession>
<dbReference type="Proteomes" id="UP001162992">
    <property type="component" value="Chromosome 21"/>
</dbReference>
<sequence length="551" mass="60130">MVLRSSARAGDGDVEASCIDDSDDAKVVVWNLQDRLSMALPVSRLSSIVAAFVHVHPHELASLLYAFAAFFFLLSAYFMVLPLRDEAALSLGAKTLPTLFLGSLVLTMLAAPVSSMILSSNNLLKGKGIVLLYRLFGGSLVLFLLLYNVVPANQSSKRFQALKEELTIGANQDHSLSEDMKLDPSFGEGNFTYSFVAVRASFFVWVALLNLFTISALWTRLTDVMSSEAASRLFGFIGAGATLGQLAGSLFAVALAKLGPLLLLLSALSMELAAQCASYVREEDDTACFADRSSESNQQLEVMENKKPSASLVQGAITHVGGKLAIWFKGFELIIASKYLLLICAFSWLTALMSSFFYLERASVVAGAVADPIGRRILLAKINSLTAVFILFGQLTFTGHFLSKFGVTAAICASPMIGMLNILMIATSPTSFVIAVSEAFRKFINYVITRPGKEILFTVLTREEKYTAKVEICSTLHLFGKNLNKLPSSQRKIAAGLFKVISSVLFEKPSATPLLFFPVCFTWLLVAFFLGRRQAAFLTNRMVFTPTFYFS</sequence>
<keyword evidence="2" id="KW-1185">Reference proteome</keyword>
<protein>
    <submittedName>
        <fullName evidence="1">Uncharacterized protein</fullName>
    </submittedName>
</protein>
<name>A0ACC2AM71_DIPCM</name>
<evidence type="ECO:0000313" key="1">
    <source>
        <dbReference type="EMBL" id="KAJ7518540.1"/>
    </source>
</evidence>
<reference evidence="2" key="1">
    <citation type="journal article" date="2024" name="Proc. Natl. Acad. Sci. U.S.A.">
        <title>Extraordinary preservation of gene collinearity over three hundred million years revealed in homosporous lycophytes.</title>
        <authorList>
            <person name="Li C."/>
            <person name="Wickell D."/>
            <person name="Kuo L.Y."/>
            <person name="Chen X."/>
            <person name="Nie B."/>
            <person name="Liao X."/>
            <person name="Peng D."/>
            <person name="Ji J."/>
            <person name="Jenkins J."/>
            <person name="Williams M."/>
            <person name="Shu S."/>
            <person name="Plott C."/>
            <person name="Barry K."/>
            <person name="Rajasekar S."/>
            <person name="Grimwood J."/>
            <person name="Han X."/>
            <person name="Sun S."/>
            <person name="Hou Z."/>
            <person name="He W."/>
            <person name="Dai G."/>
            <person name="Sun C."/>
            <person name="Schmutz J."/>
            <person name="Leebens-Mack J.H."/>
            <person name="Li F.W."/>
            <person name="Wang L."/>
        </authorList>
    </citation>
    <scope>NUCLEOTIDE SEQUENCE [LARGE SCALE GENOMIC DNA]</scope>
    <source>
        <strain evidence="2">cv. PW_Plant_1</strain>
    </source>
</reference>
<gene>
    <name evidence="1" type="ORF">O6H91_21G073400</name>
</gene>
<organism evidence="1 2">
    <name type="scientific">Diphasiastrum complanatum</name>
    <name type="common">Issler's clubmoss</name>
    <name type="synonym">Lycopodium complanatum</name>
    <dbReference type="NCBI Taxonomy" id="34168"/>
    <lineage>
        <taxon>Eukaryota</taxon>
        <taxon>Viridiplantae</taxon>
        <taxon>Streptophyta</taxon>
        <taxon>Embryophyta</taxon>
        <taxon>Tracheophyta</taxon>
        <taxon>Lycopodiopsida</taxon>
        <taxon>Lycopodiales</taxon>
        <taxon>Lycopodiaceae</taxon>
        <taxon>Lycopodioideae</taxon>
        <taxon>Diphasiastrum</taxon>
    </lineage>
</organism>
<dbReference type="EMBL" id="CM055112">
    <property type="protein sequence ID" value="KAJ7518540.1"/>
    <property type="molecule type" value="Genomic_DNA"/>
</dbReference>